<protein>
    <submittedName>
        <fullName evidence="7">NT ClassII-CCAase/tRNA adenylyltransferase</fullName>
    </submittedName>
</protein>
<dbReference type="VEuPathDB" id="CryptoDB:GY17_00002727"/>
<dbReference type="InterPro" id="IPR043519">
    <property type="entry name" value="NT_sf"/>
</dbReference>
<dbReference type="GO" id="GO:0001680">
    <property type="term" value="P:tRNA 3'-terminal CCA addition"/>
    <property type="evidence" value="ECO:0007669"/>
    <property type="project" value="UniProtKB-ARBA"/>
</dbReference>
<reference evidence="6" key="2">
    <citation type="submission" date="2015-08" db="EMBL/GenBank/DDBJ databases">
        <authorList>
            <person name="Babu N.S."/>
            <person name="Beckwith C.J."/>
            <person name="Beseler K.G."/>
            <person name="Brison A."/>
            <person name="Carone J.V."/>
            <person name="Caskin T.P."/>
            <person name="Diamond M."/>
            <person name="Durham M.E."/>
            <person name="Foxe J.M."/>
            <person name="Go M."/>
            <person name="Henderson B.A."/>
            <person name="Jones I.B."/>
            <person name="McGettigan J.A."/>
            <person name="Micheletti S.J."/>
            <person name="Nasrallah M.E."/>
            <person name="Ortiz D."/>
            <person name="Piller C.R."/>
            <person name="Privatt S.R."/>
            <person name="Schneider S.L."/>
            <person name="Sharp S."/>
            <person name="Smith T.C."/>
            <person name="Stanton J.D."/>
            <person name="Ullery H.E."/>
            <person name="Wilson R.J."/>
            <person name="Serrano M.G."/>
            <person name="Buck G."/>
            <person name="Lee V."/>
            <person name="Wang Y."/>
            <person name="Carvalho R."/>
            <person name="Voegtly L."/>
            <person name="Shi R."/>
            <person name="Duckworth R."/>
            <person name="Johnson A."/>
            <person name="Loviza R."/>
            <person name="Walstead R."/>
            <person name="Shah Z."/>
            <person name="Kiflezghi M."/>
            <person name="Wade K."/>
            <person name="Ball S.L."/>
            <person name="Bradley K.W."/>
            <person name="Asai D.J."/>
            <person name="Bowman C.A."/>
            <person name="Russell D.A."/>
            <person name="Pope W.H."/>
            <person name="Jacobs-Sera D."/>
            <person name="Hendrix R.W."/>
            <person name="Hatfull G.F."/>
        </authorList>
    </citation>
    <scope>NUCLEOTIDE SEQUENCE [LARGE SCALE GENOMIC DNA]</scope>
</reference>
<dbReference type="VEuPathDB" id="CryptoDB:Chro.30241"/>
<evidence type="ECO:0000313" key="8">
    <source>
        <dbReference type="Proteomes" id="UP001429100"/>
    </source>
</evidence>
<organism evidence="6">
    <name type="scientific">Cryptosporidium hominis</name>
    <dbReference type="NCBI Taxonomy" id="237895"/>
    <lineage>
        <taxon>Eukaryota</taxon>
        <taxon>Sar</taxon>
        <taxon>Alveolata</taxon>
        <taxon>Apicomplexa</taxon>
        <taxon>Conoidasida</taxon>
        <taxon>Coccidia</taxon>
        <taxon>Eucoccidiorida</taxon>
        <taxon>Eimeriorina</taxon>
        <taxon>Cryptosporidiidae</taxon>
        <taxon>Cryptosporidium</taxon>
    </lineage>
</organism>
<dbReference type="InterPro" id="IPR002646">
    <property type="entry name" value="PolA_pol_head_dom"/>
</dbReference>
<keyword evidence="8" id="KW-1185">Reference proteome</keyword>
<dbReference type="Proteomes" id="UP001429100">
    <property type="component" value="Unassembled WGS sequence"/>
</dbReference>
<dbReference type="OrthoDB" id="445712at2759"/>
<dbReference type="Pfam" id="PF01743">
    <property type="entry name" value="PolyA_pol"/>
    <property type="match status" value="1"/>
</dbReference>
<reference evidence="7 8" key="1">
    <citation type="submission" date="2014-11" db="EMBL/GenBank/DDBJ databases">
        <title>Comparative genomic analysis of Cryptosporidium hominis reveals occurrence of genetic recombination in virulent subtypes.</title>
        <authorList>
            <person name="Guo Y."/>
            <person name="Tang K."/>
            <person name="Frace M."/>
            <person name="Li N."/>
            <person name="Roellig D.M."/>
            <person name="Sammons S."/>
            <person name="Knipe K."/>
            <person name="Rowe L."/>
            <person name="Feng Y."/>
            <person name="Xiao L."/>
        </authorList>
    </citation>
    <scope>NUCLEOTIDE SEQUENCE [LARGE SCALE GENOMIC DNA]</scope>
    <source>
        <strain evidence="7">30976</strain>
    </source>
</reference>
<dbReference type="SUPFAM" id="SSF81891">
    <property type="entry name" value="Poly A polymerase C-terminal region-like"/>
    <property type="match status" value="1"/>
</dbReference>
<dbReference type="GO" id="GO:0052929">
    <property type="term" value="F:ATP:3'-cytidine-cytidine-tRNA adenylyltransferase activity"/>
    <property type="evidence" value="ECO:0007669"/>
    <property type="project" value="TreeGrafter"/>
</dbReference>
<dbReference type="Gene3D" id="3.30.460.10">
    <property type="entry name" value="Beta Polymerase, domain 2"/>
    <property type="match status" value="1"/>
</dbReference>
<evidence type="ECO:0000256" key="2">
    <source>
        <dbReference type="ARBA" id="ARBA00022679"/>
    </source>
</evidence>
<comment type="similarity">
    <text evidence="1 4">Belongs to the tRNA nucleotidyltransferase/poly(A) polymerase family.</text>
</comment>
<feature type="domain" description="Poly A polymerase head" evidence="5">
    <location>
        <begin position="63"/>
        <end position="223"/>
    </location>
</feature>
<dbReference type="CDD" id="cd05398">
    <property type="entry name" value="NT_ClassII-CCAase"/>
    <property type="match status" value="1"/>
</dbReference>
<evidence type="ECO:0000256" key="3">
    <source>
        <dbReference type="ARBA" id="ARBA00022884"/>
    </source>
</evidence>
<dbReference type="EMBL" id="JTAI01000028">
    <property type="protein sequence ID" value="PPS92751.1"/>
    <property type="molecule type" value="Genomic_DNA"/>
</dbReference>
<dbReference type="GO" id="GO:0003723">
    <property type="term" value="F:RNA binding"/>
    <property type="evidence" value="ECO:0007669"/>
    <property type="project" value="UniProtKB-KW"/>
</dbReference>
<name>A0A0S4TCV5_CRYHO</name>
<evidence type="ECO:0000259" key="5">
    <source>
        <dbReference type="Pfam" id="PF01743"/>
    </source>
</evidence>
<dbReference type="PANTHER" id="PTHR13734:SF5">
    <property type="entry name" value="CCA TRNA NUCLEOTIDYLTRANSFERASE, MITOCHONDRIAL"/>
    <property type="match status" value="1"/>
</dbReference>
<dbReference type="Proteomes" id="UP000199752">
    <property type="component" value="Chromosome 3"/>
</dbReference>
<dbReference type="EMBL" id="LN877949">
    <property type="protein sequence ID" value="CUV05076.1"/>
    <property type="molecule type" value="Genomic_DNA"/>
</dbReference>
<reference evidence="7 8" key="3">
    <citation type="submission" date="2017-10" db="EMBL/GenBank/DDBJ databases">
        <title>Consistent, comparative and evidence-based genome annotation and re-annotation for the closely-related species, Cryptosporidium parvum, C. hominis and C. tyzzeri.</title>
        <authorList>
            <person name="Baptista R.P."/>
            <person name="Li Y."/>
            <person name="Sateriale A."/>
            <person name="Striepen B."/>
            <person name="Kissinger J.C."/>
        </authorList>
    </citation>
    <scope>NUCLEOTIDE SEQUENCE [LARGE SCALE GENOMIC DNA]</scope>
    <source>
        <strain evidence="7">30976</strain>
    </source>
</reference>
<evidence type="ECO:0000313" key="7">
    <source>
        <dbReference type="EMBL" id="PPS92751.1"/>
    </source>
</evidence>
<accession>A0A0S4TCV5</accession>
<sequence>MSTLSKRKLYITSGDYEDFILEKKIKREIDYSKICIELNEAENELFKLLIEYTKSSNLKTIVRVAGGWVRDKILRFIYLNSAKNKDSCVDNDEEQASTFKKDIDIALDNISGKDFAIGFNRWLQSHHNYPAHNVGIINRDPDKSKHLETATLAWNEISIDFVGLRSETYTLESRIPIITLGTAEEDAFRRDFTINSMFYNLNERKIEDLTCKGIEDLYNGIIRTPLDPMKTFIDDPLRALRAFRFTSRLHFRVDEELLSACKDKSIHDALQTKISRERVGTEVHEMISNKYTGNPAIGLRLIINSNLVDSVFKFPDNEVIYSFINDSEYHCFSNFGDWYSPGPYLVELTHRIIEILTSKNLSGCLNNSFDYKKLDIIRKLLYIDHESNWGVSTYFSFLLPLSHHYYKNEKNKEIPLVKYIISNSLKLSNKIANSVMQLFDSLLKIIHRVVKLDSLNELANSTLAENSNRDKLKVDVYSKDFLKSIGDSFFPEIWNFYCNYFKCCLEKWSLTNIHASSEYKRDQQSCKFLQRRVELGIFVYLTGNLWLEMLIALFSLDIICNKRSSTHNIGCWSDSELLESLNFHPYMELIKEILEIKMATFYNFRNPVDGKMIQKHFPELQKGPKYKFIINLSLLWFLAFSQEPETPNTTEVAKCMEFITENFKEVILDSKPI</sequence>
<dbReference type="VEuPathDB" id="CryptoDB:CHUDEA3_2040"/>
<proteinExistence type="inferred from homology"/>
<keyword evidence="7" id="KW-0548">Nucleotidyltransferase</keyword>
<gene>
    <name evidence="6" type="ORF">CHUDEA3_2040</name>
    <name evidence="7" type="ORF">GY17_00002727</name>
</gene>
<evidence type="ECO:0000256" key="4">
    <source>
        <dbReference type="RuleBase" id="RU003953"/>
    </source>
</evidence>
<dbReference type="SUPFAM" id="SSF81301">
    <property type="entry name" value="Nucleotidyltransferase"/>
    <property type="match status" value="1"/>
</dbReference>
<evidence type="ECO:0000313" key="6">
    <source>
        <dbReference type="EMBL" id="CUV05076.1"/>
    </source>
</evidence>
<evidence type="ECO:0000256" key="1">
    <source>
        <dbReference type="ARBA" id="ARBA00007265"/>
    </source>
</evidence>
<keyword evidence="2 4" id="KW-0808">Transferase</keyword>
<dbReference type="Gene3D" id="1.10.3090.10">
    <property type="entry name" value="cca-adding enzyme, domain 2"/>
    <property type="match status" value="1"/>
</dbReference>
<dbReference type="VEuPathDB" id="CryptoDB:ChTU502y2012_414g0070"/>
<dbReference type="PANTHER" id="PTHR13734">
    <property type="entry name" value="TRNA-NUCLEOTIDYLTRANSFERASE"/>
    <property type="match status" value="1"/>
</dbReference>
<keyword evidence="3 4" id="KW-0694">RNA-binding</keyword>
<dbReference type="AlphaFoldDB" id="A0A0S4TCV5"/>
<dbReference type="GO" id="GO:0052927">
    <property type="term" value="F:CC tRNA cytidylyltransferase activity"/>
    <property type="evidence" value="ECO:0007669"/>
    <property type="project" value="TreeGrafter"/>
</dbReference>